<comment type="similarity">
    <text evidence="1">Belongs to the LysR transcriptional regulatory family.</text>
</comment>
<dbReference type="InterPro" id="IPR005119">
    <property type="entry name" value="LysR_subst-bd"/>
</dbReference>
<feature type="region of interest" description="Disordered" evidence="5">
    <location>
        <begin position="1"/>
        <end position="21"/>
    </location>
</feature>
<feature type="domain" description="HTH lysR-type" evidence="6">
    <location>
        <begin position="29"/>
        <end position="86"/>
    </location>
</feature>
<evidence type="ECO:0000256" key="3">
    <source>
        <dbReference type="ARBA" id="ARBA00023125"/>
    </source>
</evidence>
<dbReference type="Pfam" id="PF00126">
    <property type="entry name" value="HTH_1"/>
    <property type="match status" value="1"/>
</dbReference>
<dbReference type="Proteomes" id="UP001501666">
    <property type="component" value="Unassembled WGS sequence"/>
</dbReference>
<keyword evidence="3" id="KW-0238">DNA-binding</keyword>
<comment type="caution">
    <text evidence="7">The sequence shown here is derived from an EMBL/GenBank/DDBJ whole genome shotgun (WGS) entry which is preliminary data.</text>
</comment>
<evidence type="ECO:0000313" key="7">
    <source>
        <dbReference type="EMBL" id="GAA2673484.1"/>
    </source>
</evidence>
<gene>
    <name evidence="7" type="ORF">GCM10010412_053950</name>
</gene>
<keyword evidence="4" id="KW-0804">Transcription</keyword>
<dbReference type="InterPro" id="IPR000847">
    <property type="entry name" value="LysR_HTH_N"/>
</dbReference>
<organism evidence="7 8">
    <name type="scientific">Nonomuraea recticatena</name>
    <dbReference type="NCBI Taxonomy" id="46178"/>
    <lineage>
        <taxon>Bacteria</taxon>
        <taxon>Bacillati</taxon>
        <taxon>Actinomycetota</taxon>
        <taxon>Actinomycetes</taxon>
        <taxon>Streptosporangiales</taxon>
        <taxon>Streptosporangiaceae</taxon>
        <taxon>Nonomuraea</taxon>
    </lineage>
</organism>
<keyword evidence="8" id="KW-1185">Reference proteome</keyword>
<proteinExistence type="inferred from homology"/>
<dbReference type="Gene3D" id="3.40.190.10">
    <property type="entry name" value="Periplasmic binding protein-like II"/>
    <property type="match status" value="2"/>
</dbReference>
<dbReference type="PANTHER" id="PTHR30346:SF0">
    <property type="entry name" value="HCA OPERON TRANSCRIPTIONAL ACTIVATOR HCAR"/>
    <property type="match status" value="1"/>
</dbReference>
<protein>
    <submittedName>
        <fullName evidence="7">LysR family transcriptional regulator</fullName>
    </submittedName>
</protein>
<dbReference type="SUPFAM" id="SSF53850">
    <property type="entry name" value="Periplasmic binding protein-like II"/>
    <property type="match status" value="1"/>
</dbReference>
<dbReference type="PANTHER" id="PTHR30346">
    <property type="entry name" value="TRANSCRIPTIONAL DUAL REGULATOR HCAR-RELATED"/>
    <property type="match status" value="1"/>
</dbReference>
<evidence type="ECO:0000313" key="8">
    <source>
        <dbReference type="Proteomes" id="UP001501666"/>
    </source>
</evidence>
<dbReference type="CDD" id="cd08414">
    <property type="entry name" value="PBP2_LTTR_aromatics_like"/>
    <property type="match status" value="1"/>
</dbReference>
<dbReference type="InterPro" id="IPR036390">
    <property type="entry name" value="WH_DNA-bd_sf"/>
</dbReference>
<accession>A0ABP6EPG4</accession>
<evidence type="ECO:0000259" key="6">
    <source>
        <dbReference type="PROSITE" id="PS50931"/>
    </source>
</evidence>
<dbReference type="Pfam" id="PF03466">
    <property type="entry name" value="LysR_substrate"/>
    <property type="match status" value="1"/>
</dbReference>
<dbReference type="Gene3D" id="1.10.10.10">
    <property type="entry name" value="Winged helix-like DNA-binding domain superfamily/Winged helix DNA-binding domain"/>
    <property type="match status" value="1"/>
</dbReference>
<evidence type="ECO:0000256" key="2">
    <source>
        <dbReference type="ARBA" id="ARBA00023015"/>
    </source>
</evidence>
<sequence length="322" mass="35677">MVGGRGAGNNAESRYDPITRTNDHERAEVELRDLEIFLTLAEELHFGRTAERLRLTQGRVSQAIKKQERLIGAELFERSSRKVTLTAIGRQLFEDLEPVRRGLHESMERAKLAARGKTDVMRVGMIGYNFQELRPYFDAFATRHPGCDVRHRHLDFGNPFGRLRTGEDDLAIVWLPVEERDLTVGPVVFTEPVVLAMSAAHPLAARESVSLEDLGDQTVMGGASPGYWREALVPTRTPGGRPIRVGPTATSWSEMLPILSSGEAVSPVHAHGTRYAARPDIAFVPIHDAAPARWALVWRSAAETGLIRDFAEIVHDLGPLAL</sequence>
<evidence type="ECO:0000256" key="4">
    <source>
        <dbReference type="ARBA" id="ARBA00023163"/>
    </source>
</evidence>
<dbReference type="SUPFAM" id="SSF46785">
    <property type="entry name" value="Winged helix' DNA-binding domain"/>
    <property type="match status" value="1"/>
</dbReference>
<dbReference type="PROSITE" id="PS50931">
    <property type="entry name" value="HTH_LYSR"/>
    <property type="match status" value="1"/>
</dbReference>
<evidence type="ECO:0000256" key="5">
    <source>
        <dbReference type="SAM" id="MobiDB-lite"/>
    </source>
</evidence>
<dbReference type="EMBL" id="BAAATE010000015">
    <property type="protein sequence ID" value="GAA2673484.1"/>
    <property type="molecule type" value="Genomic_DNA"/>
</dbReference>
<name>A0ABP6EPG4_9ACTN</name>
<evidence type="ECO:0000256" key="1">
    <source>
        <dbReference type="ARBA" id="ARBA00009437"/>
    </source>
</evidence>
<dbReference type="InterPro" id="IPR036388">
    <property type="entry name" value="WH-like_DNA-bd_sf"/>
</dbReference>
<keyword evidence="2" id="KW-0805">Transcription regulation</keyword>
<reference evidence="8" key="1">
    <citation type="journal article" date="2019" name="Int. J. Syst. Evol. Microbiol.">
        <title>The Global Catalogue of Microorganisms (GCM) 10K type strain sequencing project: providing services to taxonomists for standard genome sequencing and annotation.</title>
        <authorList>
            <consortium name="The Broad Institute Genomics Platform"/>
            <consortium name="The Broad Institute Genome Sequencing Center for Infectious Disease"/>
            <person name="Wu L."/>
            <person name="Ma J."/>
        </authorList>
    </citation>
    <scope>NUCLEOTIDE SEQUENCE [LARGE SCALE GENOMIC DNA]</scope>
    <source>
        <strain evidence="8">JCM 6835</strain>
    </source>
</reference>